<name>A0A8K0JS83_9TREE</name>
<dbReference type="OrthoDB" id="545910at2759"/>
<organism evidence="4 5">
    <name type="scientific">Filobasidium floriforme</name>
    <dbReference type="NCBI Taxonomy" id="5210"/>
    <lineage>
        <taxon>Eukaryota</taxon>
        <taxon>Fungi</taxon>
        <taxon>Dikarya</taxon>
        <taxon>Basidiomycota</taxon>
        <taxon>Agaricomycotina</taxon>
        <taxon>Tremellomycetes</taxon>
        <taxon>Filobasidiales</taxon>
        <taxon>Filobasidiaceae</taxon>
        <taxon>Filobasidium</taxon>
    </lineage>
</organism>
<dbReference type="Proteomes" id="UP000812966">
    <property type="component" value="Unassembled WGS sequence"/>
</dbReference>
<protein>
    <recommendedName>
        <fullName evidence="3">Fe2OG dioxygenase domain-containing protein</fullName>
    </recommendedName>
</protein>
<reference evidence="4" key="1">
    <citation type="submission" date="2020-04" db="EMBL/GenBank/DDBJ databases">
        <title>Analysis of mating type loci in Filobasidium floriforme.</title>
        <authorList>
            <person name="Nowrousian M."/>
        </authorList>
    </citation>
    <scope>NUCLEOTIDE SEQUENCE</scope>
    <source>
        <strain evidence="4">CBS 6242</strain>
    </source>
</reference>
<comment type="caution">
    <text evidence="4">The sequence shown here is derived from an EMBL/GenBank/DDBJ whole genome shotgun (WGS) entry which is preliminary data.</text>
</comment>
<sequence>MSKRTLDAFFAAPKPKKQKKSGLYKEDSKGVIELEPSPSPSPSPSPLPVVVTSKETIEIVSDDDEIAVVSETKAVKSTSVAAPVILTNTGFAIAAPDRDTSPSGPPSIHPTYPFPIPSLPRHLLESMQPSKEPRAINDGIDLDLLCYEPYMASSLARDYGEFLRRELPFYRVQYKINRFGKETEINTPRYTTVFGIDDTSRFSPDGQILDARTGKPSPANKYKTCRPRPIPQCLQSLLDATSECTNTSYNFALVNYYASGQDSISFHSDDEHFLEKEPAIASFSFLGARDFLLKHKPMKEQGQPVEGAKKGEDKPMKFNLTSGTLILMRGKTQSNWLHSIPKRASNGVRAPAIQGRINITFRKNMTAAGTENYYRYNVGTGPVWKWDEKKKEMKLHVADTSDI</sequence>
<dbReference type="Gene3D" id="2.60.120.590">
    <property type="entry name" value="Alpha-ketoglutarate-dependent dioxygenase AlkB-like"/>
    <property type="match status" value="1"/>
</dbReference>
<dbReference type="GO" id="GO:0006307">
    <property type="term" value="P:DNA alkylation repair"/>
    <property type="evidence" value="ECO:0007669"/>
    <property type="project" value="TreeGrafter"/>
</dbReference>
<feature type="compositionally biased region" description="Pro residues" evidence="2">
    <location>
        <begin position="37"/>
        <end position="47"/>
    </location>
</feature>
<proteinExistence type="predicted"/>
<dbReference type="PROSITE" id="PS51471">
    <property type="entry name" value="FE2OG_OXY"/>
    <property type="match status" value="1"/>
</dbReference>
<dbReference type="AlphaFoldDB" id="A0A8K0JS83"/>
<dbReference type="GO" id="GO:0051747">
    <property type="term" value="F:cytosine C-5 DNA demethylase activity"/>
    <property type="evidence" value="ECO:0007669"/>
    <property type="project" value="TreeGrafter"/>
</dbReference>
<feature type="binding site" evidence="1">
    <location>
        <position position="362"/>
    </location>
    <ligand>
        <name>2-oxoglutarate</name>
        <dbReference type="ChEBI" id="CHEBI:16810"/>
    </ligand>
</feature>
<accession>A0A8K0JS83</accession>
<evidence type="ECO:0000256" key="2">
    <source>
        <dbReference type="SAM" id="MobiDB-lite"/>
    </source>
</evidence>
<keyword evidence="5" id="KW-1185">Reference proteome</keyword>
<dbReference type="Pfam" id="PF13532">
    <property type="entry name" value="2OG-FeII_Oxy_2"/>
    <property type="match status" value="1"/>
</dbReference>
<dbReference type="PANTHER" id="PTHR31573:SF1">
    <property type="entry name" value="DNA OXIDATIVE DEMETHYLASE ALKBH2"/>
    <property type="match status" value="1"/>
</dbReference>
<evidence type="ECO:0000313" key="5">
    <source>
        <dbReference type="Proteomes" id="UP000812966"/>
    </source>
</evidence>
<dbReference type="InterPro" id="IPR037151">
    <property type="entry name" value="AlkB-like_sf"/>
</dbReference>
<dbReference type="SUPFAM" id="SSF51197">
    <property type="entry name" value="Clavaminate synthase-like"/>
    <property type="match status" value="1"/>
</dbReference>
<dbReference type="InterPro" id="IPR032852">
    <property type="entry name" value="ALKBH2"/>
</dbReference>
<feature type="binding site" evidence="1">
    <location>
        <position position="267"/>
    </location>
    <ligand>
        <name>2-oxoglutarate</name>
        <dbReference type="ChEBI" id="CHEBI:16810"/>
    </ligand>
</feature>
<dbReference type="InterPro" id="IPR005123">
    <property type="entry name" value="Oxoglu/Fe-dep_dioxygenase_dom"/>
</dbReference>
<feature type="binding site" evidence="1">
    <location>
        <position position="356"/>
    </location>
    <ligand>
        <name>2-oxoglutarate</name>
        <dbReference type="ChEBI" id="CHEBI:16810"/>
    </ligand>
</feature>
<dbReference type="PANTHER" id="PTHR31573">
    <property type="entry name" value="ALPHA-KETOGLUTARATE-DEPENDENT DIOXYGENASE ALKB HOMOLOG 2"/>
    <property type="match status" value="1"/>
</dbReference>
<feature type="binding site" evidence="1">
    <location>
        <position position="360"/>
    </location>
    <ligand>
        <name>2-oxoglutarate</name>
        <dbReference type="ChEBI" id="CHEBI:16810"/>
    </ligand>
</feature>
<dbReference type="InterPro" id="IPR027450">
    <property type="entry name" value="AlkB-like"/>
</dbReference>
<dbReference type="GO" id="GO:0008198">
    <property type="term" value="F:ferrous iron binding"/>
    <property type="evidence" value="ECO:0007669"/>
    <property type="project" value="TreeGrafter"/>
</dbReference>
<feature type="domain" description="Fe2OG dioxygenase" evidence="3">
    <location>
        <begin position="248"/>
        <end position="365"/>
    </location>
</feature>
<feature type="binding site" evidence="1">
    <location>
        <position position="338"/>
    </location>
    <ligand>
        <name>2-oxoglutarate</name>
        <dbReference type="ChEBI" id="CHEBI:16810"/>
    </ligand>
</feature>
<dbReference type="EMBL" id="JABELV010000003">
    <property type="protein sequence ID" value="KAG7575422.1"/>
    <property type="molecule type" value="Genomic_DNA"/>
</dbReference>
<dbReference type="GO" id="GO:0035516">
    <property type="term" value="F:broad specificity oxidative DNA demethylase activity"/>
    <property type="evidence" value="ECO:0007669"/>
    <property type="project" value="TreeGrafter"/>
</dbReference>
<gene>
    <name evidence="4" type="ORF">FFLO_00241</name>
</gene>
<feature type="region of interest" description="Disordered" evidence="2">
    <location>
        <begin position="1"/>
        <end position="47"/>
    </location>
</feature>
<evidence type="ECO:0000256" key="1">
    <source>
        <dbReference type="PIRSR" id="PIRSR632852-1"/>
    </source>
</evidence>
<feature type="binding site" evidence="1">
    <location>
        <position position="255"/>
    </location>
    <ligand>
        <name>2-oxoglutarate</name>
        <dbReference type="ChEBI" id="CHEBI:16810"/>
    </ligand>
</feature>
<feature type="binding site" evidence="1">
    <location>
        <position position="257"/>
    </location>
    <ligand>
        <name>2-oxoglutarate</name>
        <dbReference type="ChEBI" id="CHEBI:16810"/>
    </ligand>
</feature>
<evidence type="ECO:0000313" key="4">
    <source>
        <dbReference type="EMBL" id="KAG7575422.1"/>
    </source>
</evidence>
<feature type="binding site" evidence="1">
    <location>
        <position position="270"/>
    </location>
    <ligand>
        <name>substrate</name>
    </ligand>
</feature>
<evidence type="ECO:0000259" key="3">
    <source>
        <dbReference type="PROSITE" id="PS51471"/>
    </source>
</evidence>
<feature type="compositionally biased region" description="Basic and acidic residues" evidence="2">
    <location>
        <begin position="23"/>
        <end position="32"/>
    </location>
</feature>
<feature type="region of interest" description="Disordered" evidence="2">
    <location>
        <begin position="205"/>
        <end position="224"/>
    </location>
</feature>